<evidence type="ECO:0000313" key="1">
    <source>
        <dbReference type="EMBL" id="ORJ61338.1"/>
    </source>
</evidence>
<protein>
    <submittedName>
        <fullName evidence="1">Uncharacterized protein</fullName>
    </submittedName>
</protein>
<dbReference type="STRING" id="1969733.B5V00_06815"/>
<dbReference type="AlphaFoldDB" id="A0A1X0Y857"/>
<keyword evidence="2" id="KW-1185">Reference proteome</keyword>
<reference evidence="1 2" key="1">
    <citation type="submission" date="2017-03" db="EMBL/GenBank/DDBJ databases">
        <title>Genome sequence of Geothermobacter sp. EPR-M, Deep-Sea Iron Reducer.</title>
        <authorList>
            <person name="Tully B."/>
            <person name="Savalia P."/>
            <person name="Abuyen K."/>
            <person name="Baughan C."/>
            <person name="Romero E."/>
            <person name="Ronkowski C."/>
            <person name="Torres B."/>
            <person name="Tremblay J."/>
            <person name="Trujillo A."/>
            <person name="Tyler M."/>
            <person name="Perez-Rodriguez I."/>
            <person name="Amend J."/>
        </authorList>
    </citation>
    <scope>NUCLEOTIDE SEQUENCE [LARGE SCALE GENOMIC DNA]</scope>
    <source>
        <strain evidence="1 2">EPR-M</strain>
    </source>
</reference>
<accession>A0A1X0Y857</accession>
<dbReference type="EMBL" id="NAAD01000006">
    <property type="protein sequence ID" value="ORJ61338.1"/>
    <property type="molecule type" value="Genomic_DNA"/>
</dbReference>
<dbReference type="PANTHER" id="PTHR34301">
    <property type="entry name" value="DNA-BINDING PROTEIN-RELATED"/>
    <property type="match status" value="1"/>
</dbReference>
<sequence length="220" mass="24748">MLKIEGAVEEAIAQMRSRIQFLADIPFVFAGSIRQDMDLLFTSPNSAFFKSAVPIHLGPLTFEEFAPWLIDRFEQGGRTIGQDMMRACFELCQNLPGDIQQLCEALWSSTVAGDEIDRDGLNRALALIYSREQKAYEQALATLKSIHLRVLLALAHQGGATPTSKMFMEAAGVRHSNSITQALARLTSLRLIHKTEHGWYFDNPFFRTWLLSREGLADED</sequence>
<name>A0A1X0Y857_9BACT</name>
<evidence type="ECO:0000313" key="2">
    <source>
        <dbReference type="Proteomes" id="UP000193136"/>
    </source>
</evidence>
<comment type="caution">
    <text evidence="1">The sequence shown here is derived from an EMBL/GenBank/DDBJ whole genome shotgun (WGS) entry which is preliminary data.</text>
</comment>
<dbReference type="Proteomes" id="UP000193136">
    <property type="component" value="Unassembled WGS sequence"/>
</dbReference>
<proteinExistence type="predicted"/>
<dbReference type="SUPFAM" id="SSF52540">
    <property type="entry name" value="P-loop containing nucleoside triphosphate hydrolases"/>
    <property type="match status" value="1"/>
</dbReference>
<gene>
    <name evidence="1" type="ORF">B5V00_06815</name>
</gene>
<dbReference type="InterPro" id="IPR027417">
    <property type="entry name" value="P-loop_NTPase"/>
</dbReference>
<dbReference type="PANTHER" id="PTHR34301:SF8">
    <property type="entry name" value="ATPASE DOMAIN-CONTAINING PROTEIN"/>
    <property type="match status" value="1"/>
</dbReference>
<organism evidence="1 2">
    <name type="scientific">Geothermobacter hydrogeniphilus</name>
    <dbReference type="NCBI Taxonomy" id="1969733"/>
    <lineage>
        <taxon>Bacteria</taxon>
        <taxon>Pseudomonadati</taxon>
        <taxon>Thermodesulfobacteriota</taxon>
        <taxon>Desulfuromonadia</taxon>
        <taxon>Desulfuromonadales</taxon>
        <taxon>Geothermobacteraceae</taxon>
        <taxon>Geothermobacter</taxon>
    </lineage>
</organism>